<dbReference type="PROSITE" id="PS50966">
    <property type="entry name" value="ZF_SWIM"/>
    <property type="match status" value="1"/>
</dbReference>
<dbReference type="Proteomes" id="UP001153618">
    <property type="component" value="Unassembled WGS sequence"/>
</dbReference>
<feature type="region of interest" description="Disordered" evidence="2">
    <location>
        <begin position="454"/>
        <end position="474"/>
    </location>
</feature>
<reference evidence="4" key="1">
    <citation type="submission" date="2021-07" db="EMBL/GenBank/DDBJ databases">
        <authorList>
            <person name="Branca A.L. A."/>
        </authorList>
    </citation>
    <scope>NUCLEOTIDE SEQUENCE</scope>
</reference>
<comment type="caution">
    <text evidence="4">The sequence shown here is derived from an EMBL/GenBank/DDBJ whole genome shotgun (WGS) entry which is preliminary data.</text>
</comment>
<dbReference type="InterPro" id="IPR007527">
    <property type="entry name" value="Znf_SWIM"/>
</dbReference>
<evidence type="ECO:0000313" key="5">
    <source>
        <dbReference type="Proteomes" id="UP001153618"/>
    </source>
</evidence>
<dbReference type="GO" id="GO:0008270">
    <property type="term" value="F:zinc ion binding"/>
    <property type="evidence" value="ECO:0007669"/>
    <property type="project" value="UniProtKB-KW"/>
</dbReference>
<evidence type="ECO:0000256" key="2">
    <source>
        <dbReference type="SAM" id="MobiDB-lite"/>
    </source>
</evidence>
<evidence type="ECO:0000313" key="4">
    <source>
        <dbReference type="EMBL" id="CAG8121053.1"/>
    </source>
</evidence>
<evidence type="ECO:0000256" key="1">
    <source>
        <dbReference type="PROSITE-ProRule" id="PRU00325"/>
    </source>
</evidence>
<organism evidence="4 5">
    <name type="scientific">Penicillium olsonii</name>
    <dbReference type="NCBI Taxonomy" id="99116"/>
    <lineage>
        <taxon>Eukaryota</taxon>
        <taxon>Fungi</taxon>
        <taxon>Dikarya</taxon>
        <taxon>Ascomycota</taxon>
        <taxon>Pezizomycotina</taxon>
        <taxon>Eurotiomycetes</taxon>
        <taxon>Eurotiomycetidae</taxon>
        <taxon>Eurotiales</taxon>
        <taxon>Aspergillaceae</taxon>
        <taxon>Penicillium</taxon>
    </lineage>
</organism>
<proteinExistence type="predicted"/>
<gene>
    <name evidence="4" type="ORF">POLS_LOCUS5232</name>
</gene>
<dbReference type="EMBL" id="CAJVOS010000027">
    <property type="protein sequence ID" value="CAG8121053.1"/>
    <property type="molecule type" value="Genomic_DNA"/>
</dbReference>
<keyword evidence="1" id="KW-0863">Zinc-finger</keyword>
<feature type="region of interest" description="Disordered" evidence="2">
    <location>
        <begin position="1"/>
        <end position="56"/>
    </location>
</feature>
<protein>
    <recommendedName>
        <fullName evidence="3">SWIM-type domain-containing protein</fullName>
    </recommendedName>
</protein>
<sequence length="474" mass="51989">MTAPTSQFHRLSIGPNMSDQTLPARGRPNPHDSDSPSEASSEEGRETSEVSESTSASILAPSGITYDLSHLDSETEARALVGLTGSFDVVNSQHTSAGYDFQLIDRPRVRIGADSSTCTCAVFQSHPDGACHHIFWLVDQLHGCFVRDPPSTEVALAPNGRPDLPRLENLLEGNLEAVTAQLRWQCPQDEGGGTGGRIARTQKMKDILSAFYPPIPEEFRQDLTETAEPARTLEQCVVQGDFVATMARLAMVNDNFSDNFFDVMQHRIMPAGACAAIYFDKVLDQSRRLLNDFDRYCSAEPHTEASQGKGVSVNEVVTQLQLSVSRIATNITARSPHGSERAGEALVSLLESVVARNNDALENNRFRDSFNGEDEDQRNIYHLLIGSIETDSETDARHFVLHALNALPPLDVYQFENRLQDILRKLEVNRAPKQYLLHLGSLLQAARSAAAMASGQKRPAAGNGNSGGYSKRTR</sequence>
<name>A0A9W4HTV0_PENOL</name>
<feature type="compositionally biased region" description="Polar residues" evidence="2">
    <location>
        <begin position="1"/>
        <end position="21"/>
    </location>
</feature>
<dbReference type="OrthoDB" id="5387895at2759"/>
<dbReference type="AlphaFoldDB" id="A0A9W4HTV0"/>
<keyword evidence="1" id="KW-0862">Zinc</keyword>
<evidence type="ECO:0000259" key="3">
    <source>
        <dbReference type="PROSITE" id="PS50966"/>
    </source>
</evidence>
<keyword evidence="1" id="KW-0479">Metal-binding</keyword>
<feature type="domain" description="SWIM-type" evidence="3">
    <location>
        <begin position="107"/>
        <end position="142"/>
    </location>
</feature>
<keyword evidence="5" id="KW-1185">Reference proteome</keyword>
<accession>A0A9W4HTV0</accession>